<dbReference type="Proteomes" id="UP000192610">
    <property type="component" value="Unassembled WGS sequence"/>
</dbReference>
<dbReference type="SUPFAM" id="SSF55347">
    <property type="entry name" value="Glyceraldehyde-3-phosphate dehydrogenase-like, C-terminal domain"/>
    <property type="match status" value="1"/>
</dbReference>
<proteinExistence type="inferred from homology"/>
<evidence type="ECO:0000256" key="2">
    <source>
        <dbReference type="ARBA" id="ARBA00023002"/>
    </source>
</evidence>
<reference evidence="6" key="1">
    <citation type="submission" date="2016-04" db="EMBL/GenBank/DDBJ databases">
        <authorList>
            <person name="Chen L."/>
            <person name="Zhuang W."/>
            <person name="Wang G."/>
        </authorList>
    </citation>
    <scope>NUCLEOTIDE SEQUENCE [LARGE SCALE GENOMIC DNA]</scope>
    <source>
        <strain evidence="6">17621</strain>
    </source>
</reference>
<protein>
    <submittedName>
        <fullName evidence="5">Oxidoreductase</fullName>
    </submittedName>
</protein>
<dbReference type="PANTHER" id="PTHR43708:SF5">
    <property type="entry name" value="CONSERVED EXPRESSED OXIDOREDUCTASE (EUROFUNG)-RELATED"/>
    <property type="match status" value="1"/>
</dbReference>
<dbReference type="Pfam" id="PF22725">
    <property type="entry name" value="GFO_IDH_MocA_C3"/>
    <property type="match status" value="1"/>
</dbReference>
<comment type="caution">
    <text evidence="5">The sequence shown here is derived from an EMBL/GenBank/DDBJ whole genome shotgun (WGS) entry which is preliminary data.</text>
</comment>
<evidence type="ECO:0000259" key="3">
    <source>
        <dbReference type="Pfam" id="PF01408"/>
    </source>
</evidence>
<comment type="similarity">
    <text evidence="1">Belongs to the Gfo/Idh/MocA family.</text>
</comment>
<accession>A0A1V9FCJ0</accession>
<dbReference type="Pfam" id="PF01408">
    <property type="entry name" value="GFO_IDH_MocA"/>
    <property type="match status" value="1"/>
</dbReference>
<keyword evidence="2" id="KW-0560">Oxidoreductase</keyword>
<keyword evidence="6" id="KW-1185">Reference proteome</keyword>
<dbReference type="InterPro" id="IPR055170">
    <property type="entry name" value="GFO_IDH_MocA-like_dom"/>
</dbReference>
<evidence type="ECO:0000313" key="6">
    <source>
        <dbReference type="Proteomes" id="UP000192610"/>
    </source>
</evidence>
<dbReference type="PANTHER" id="PTHR43708">
    <property type="entry name" value="CONSERVED EXPRESSED OXIDOREDUCTASE (EUROFUNG)"/>
    <property type="match status" value="1"/>
</dbReference>
<sequence length="369" mass="42345">MAEFNLDLKIDPQMPVRKDWRIGTIGAGAIIRGCHQVAYQQAGFNTYAIASLNRSRAEEVARDFKIPIVHNSWLDLLKDKQVEIVDIAVPPDVQLEIVREAVKEKDHIKGILCQKPLAMTLAEANEIVLLCEQAGIKLAVNSNMRYDQSIRALKTLLNHQYFGKIVLATIDMRAIPHWQDFLKKYDRIEMLNMGIHHIDTFRYLFGDPEKVTAITRSDPRTTFTHIDGITQYTFKYADDMMATSLDDVWAWQGEGTQKDMYIRWRVEGLDGMAQGEIGWPKFPAKGLSTIRFTSRKFPDQWIEPTWDTVWFPDAFQGTMASLLRAVENDTLPEINGRDNLHTMATIDALYLSIKEERTVRLTETLKNVK</sequence>
<gene>
    <name evidence="5" type="ORF">A4H97_19885</name>
</gene>
<feature type="domain" description="Gfo/Idh/MocA-like oxidoreductase N-terminal" evidence="3">
    <location>
        <begin position="21"/>
        <end position="141"/>
    </location>
</feature>
<dbReference type="AlphaFoldDB" id="A0A1V9FCJ0"/>
<dbReference type="Gene3D" id="3.40.50.720">
    <property type="entry name" value="NAD(P)-binding Rossmann-like Domain"/>
    <property type="match status" value="1"/>
</dbReference>
<dbReference type="InterPro" id="IPR036291">
    <property type="entry name" value="NAD(P)-bd_dom_sf"/>
</dbReference>
<evidence type="ECO:0000256" key="1">
    <source>
        <dbReference type="ARBA" id="ARBA00010928"/>
    </source>
</evidence>
<feature type="domain" description="GFO/IDH/MocA-like oxidoreductase" evidence="4">
    <location>
        <begin position="150"/>
        <end position="272"/>
    </location>
</feature>
<dbReference type="STRING" id="354355.SAMN05660816_06570"/>
<dbReference type="EMBL" id="LVXG01000002">
    <property type="protein sequence ID" value="OQP56089.1"/>
    <property type="molecule type" value="Genomic_DNA"/>
</dbReference>
<dbReference type="SUPFAM" id="SSF51735">
    <property type="entry name" value="NAD(P)-binding Rossmann-fold domains"/>
    <property type="match status" value="1"/>
</dbReference>
<dbReference type="InterPro" id="IPR051317">
    <property type="entry name" value="Gfo/Idh/MocA_oxidoreduct"/>
</dbReference>
<dbReference type="OrthoDB" id="9815825at2"/>
<dbReference type="RefSeq" id="WP_081197298.1">
    <property type="nucleotide sequence ID" value="NZ_FOCZ01000022.1"/>
</dbReference>
<name>A0A1V9FCJ0_9BACT</name>
<dbReference type="InterPro" id="IPR000683">
    <property type="entry name" value="Gfo/Idh/MocA-like_OxRdtase_N"/>
</dbReference>
<organism evidence="5 6">
    <name type="scientific">Niastella yeongjuensis</name>
    <dbReference type="NCBI Taxonomy" id="354355"/>
    <lineage>
        <taxon>Bacteria</taxon>
        <taxon>Pseudomonadati</taxon>
        <taxon>Bacteroidota</taxon>
        <taxon>Chitinophagia</taxon>
        <taxon>Chitinophagales</taxon>
        <taxon>Chitinophagaceae</taxon>
        <taxon>Niastella</taxon>
    </lineage>
</organism>
<dbReference type="Gene3D" id="3.30.360.10">
    <property type="entry name" value="Dihydrodipicolinate Reductase, domain 2"/>
    <property type="match status" value="1"/>
</dbReference>
<dbReference type="GO" id="GO:0000166">
    <property type="term" value="F:nucleotide binding"/>
    <property type="evidence" value="ECO:0007669"/>
    <property type="project" value="InterPro"/>
</dbReference>
<evidence type="ECO:0000259" key="4">
    <source>
        <dbReference type="Pfam" id="PF22725"/>
    </source>
</evidence>
<evidence type="ECO:0000313" key="5">
    <source>
        <dbReference type="EMBL" id="OQP56089.1"/>
    </source>
</evidence>
<dbReference type="GO" id="GO:0016491">
    <property type="term" value="F:oxidoreductase activity"/>
    <property type="evidence" value="ECO:0007669"/>
    <property type="project" value="UniProtKB-KW"/>
</dbReference>